<dbReference type="Proteomes" id="UP000596329">
    <property type="component" value="Chromosome"/>
</dbReference>
<feature type="domain" description="Glycosyl transferase family 1" evidence="1">
    <location>
        <begin position="167"/>
        <end position="323"/>
    </location>
</feature>
<sequence>MQKKRILFLGETYRADAITWMNGLKEFGDFEIVTWELKTRSSGISRLKRLIELARTFVTIKSIARKFNANMVIAERTTSYGFLAALSGIEPVVIAQQGITDLWPLNSPLYPFKKIIQDYAFKKADLIHAWGGVMVANMQKCHVDRAKILVLPKGINLTRFQYQENCNKPYIKAIVTRSLLAEYKHDLILKAFAILKKQHIPFELTIVGDGILLKSLKLRAKELKIEEHVTFTGLISNNDLPQLLQNANIYISMPTTEGVSASLFEAMACGCFPIVTDLPGNRSWITQKENGILVASENTKQLAEEIIWAFKNTEIRQKAVLENRKFVEKNANYAVNMKIIADKYHQLINQKSI</sequence>
<reference evidence="2 3" key="1">
    <citation type="submission" date="2020-07" db="EMBL/GenBank/DDBJ databases">
        <title>Genomic characterization of Flavobacterium psychrophilum strains.</title>
        <authorList>
            <person name="Castillo D."/>
            <person name="Jorgensen J."/>
            <person name="Middelboe M."/>
        </authorList>
    </citation>
    <scope>NUCLEOTIDE SEQUENCE [LARGE SCALE GENOMIC DNA]</scope>
    <source>
        <strain evidence="2 3">FPS-R7</strain>
    </source>
</reference>
<organism evidence="2 3">
    <name type="scientific">Flavobacterium psychrophilum</name>
    <dbReference type="NCBI Taxonomy" id="96345"/>
    <lineage>
        <taxon>Bacteria</taxon>
        <taxon>Pseudomonadati</taxon>
        <taxon>Bacteroidota</taxon>
        <taxon>Flavobacteriia</taxon>
        <taxon>Flavobacteriales</taxon>
        <taxon>Flavobacteriaceae</taxon>
        <taxon>Flavobacterium</taxon>
    </lineage>
</organism>
<dbReference type="Gene3D" id="3.40.50.2000">
    <property type="entry name" value="Glycogen Phosphorylase B"/>
    <property type="match status" value="2"/>
</dbReference>
<dbReference type="Pfam" id="PF00534">
    <property type="entry name" value="Glycos_transf_1"/>
    <property type="match status" value="1"/>
</dbReference>
<gene>
    <name evidence="2" type="ORF">H0H26_05560</name>
</gene>
<evidence type="ECO:0000313" key="3">
    <source>
        <dbReference type="Proteomes" id="UP000596329"/>
    </source>
</evidence>
<dbReference type="RefSeq" id="WP_063742391.1">
    <property type="nucleotide sequence ID" value="NZ_CP059075.1"/>
</dbReference>
<dbReference type="SUPFAM" id="SSF53756">
    <property type="entry name" value="UDP-Glycosyltransferase/glycogen phosphorylase"/>
    <property type="match status" value="1"/>
</dbReference>
<protein>
    <submittedName>
        <fullName evidence="2">Glycosyltransferase family 4 protein</fullName>
    </submittedName>
</protein>
<dbReference type="GO" id="GO:0016757">
    <property type="term" value="F:glycosyltransferase activity"/>
    <property type="evidence" value="ECO:0007669"/>
    <property type="project" value="InterPro"/>
</dbReference>
<proteinExistence type="predicted"/>
<keyword evidence="2" id="KW-0808">Transferase</keyword>
<name>A0A7U2NHK2_FLAPS</name>
<dbReference type="PANTHER" id="PTHR12526">
    <property type="entry name" value="GLYCOSYLTRANSFERASE"/>
    <property type="match status" value="1"/>
</dbReference>
<dbReference type="EMBL" id="CP059075">
    <property type="protein sequence ID" value="QRE05055.1"/>
    <property type="molecule type" value="Genomic_DNA"/>
</dbReference>
<dbReference type="AlphaFoldDB" id="A0A7U2NHK2"/>
<accession>A0A7U2NHK2</accession>
<dbReference type="InterPro" id="IPR001296">
    <property type="entry name" value="Glyco_trans_1"/>
</dbReference>
<evidence type="ECO:0000259" key="1">
    <source>
        <dbReference type="Pfam" id="PF00534"/>
    </source>
</evidence>
<evidence type="ECO:0000313" key="2">
    <source>
        <dbReference type="EMBL" id="QRE05055.1"/>
    </source>
</evidence>